<dbReference type="KEGG" id="mgy:MGMSRv2__2550"/>
<name>V6F2N9_MAGGM</name>
<sequence>MLMRADPARFDTAGLLAHGRALGFDERALALLLPFAEAGMREALAERHRE</sequence>
<dbReference type="Proteomes" id="UP000018922">
    <property type="component" value="Chromosome I"/>
</dbReference>
<dbReference type="Pfam" id="PF24752">
    <property type="entry name" value="DUF7697"/>
    <property type="match status" value="1"/>
</dbReference>
<gene>
    <name evidence="1" type="ordered locus">MGMSRv2__2550</name>
</gene>
<proteinExistence type="predicted"/>
<organism evidence="1 2">
    <name type="scientific">Magnetospirillum gryphiswaldense (strain DSM 6361 / JCM 21280 / NBRC 15271 / MSR-1)</name>
    <dbReference type="NCBI Taxonomy" id="431944"/>
    <lineage>
        <taxon>Bacteria</taxon>
        <taxon>Pseudomonadati</taxon>
        <taxon>Pseudomonadota</taxon>
        <taxon>Alphaproteobacteria</taxon>
        <taxon>Rhodospirillales</taxon>
        <taxon>Rhodospirillaceae</taxon>
        <taxon>Magnetospirillum</taxon>
    </lineage>
</organism>
<dbReference type="HOGENOM" id="CLU_3119497_0_0_5"/>
<reference evidence="1 2" key="1">
    <citation type="journal article" date="2014" name="Genome Announc.">
        <title>Complete genome sequence of Magnetospirillum gryphiswaldense MSR-1.</title>
        <authorList>
            <person name="Wang X."/>
            <person name="Wang Q."/>
            <person name="Zhang W."/>
            <person name="Wang Y."/>
            <person name="Li L."/>
            <person name="Wen T."/>
            <person name="Zhang T."/>
            <person name="Zhang Y."/>
            <person name="Xu J."/>
            <person name="Hu J."/>
            <person name="Li S."/>
            <person name="Liu L."/>
            <person name="Liu J."/>
            <person name="Jiang W."/>
            <person name="Tian J."/>
            <person name="Li Y."/>
            <person name="Schuler D."/>
            <person name="Wang L."/>
            <person name="Li J."/>
        </authorList>
    </citation>
    <scope>NUCLEOTIDE SEQUENCE [LARGE SCALE GENOMIC DNA]</scope>
    <source>
        <strain evidence="2">DSM 6361 / JCM 21280 / NBRC 15271 / MSR-1</strain>
    </source>
</reference>
<dbReference type="InterPro" id="IPR056114">
    <property type="entry name" value="DUF7697"/>
</dbReference>
<keyword evidence="2" id="KW-1185">Reference proteome</keyword>
<protein>
    <submittedName>
        <fullName evidence="1">Uncharacterized protein</fullName>
    </submittedName>
</protein>
<accession>V6F2N9</accession>
<dbReference type="AlphaFoldDB" id="V6F2N9"/>
<dbReference type="STRING" id="1430440.MGMSRv2__2550"/>
<dbReference type="EMBL" id="HG794546">
    <property type="protein sequence ID" value="CDK99765.1"/>
    <property type="molecule type" value="Genomic_DNA"/>
</dbReference>
<evidence type="ECO:0000313" key="1">
    <source>
        <dbReference type="EMBL" id="CDK99765.1"/>
    </source>
</evidence>
<evidence type="ECO:0000313" key="2">
    <source>
        <dbReference type="Proteomes" id="UP000018922"/>
    </source>
</evidence>